<evidence type="ECO:0000256" key="3">
    <source>
        <dbReference type="ARBA" id="ARBA00022840"/>
    </source>
</evidence>
<feature type="domain" description="ABC transporter" evidence="7">
    <location>
        <begin position="313"/>
        <end position="527"/>
    </location>
</feature>
<evidence type="ECO:0000313" key="9">
    <source>
        <dbReference type="Proteomes" id="UP000092695"/>
    </source>
</evidence>
<evidence type="ECO:0000256" key="4">
    <source>
        <dbReference type="ARBA" id="ARBA00061571"/>
    </source>
</evidence>
<dbReference type="AlphaFoldDB" id="A0A193LGS9"/>
<dbReference type="OrthoDB" id="9808609at2"/>
<evidence type="ECO:0000256" key="1">
    <source>
        <dbReference type="ARBA" id="ARBA00022737"/>
    </source>
</evidence>
<dbReference type="CDD" id="cd03221">
    <property type="entry name" value="ABCF_EF-3"/>
    <property type="match status" value="2"/>
</dbReference>
<dbReference type="GO" id="GO:0016887">
    <property type="term" value="F:ATP hydrolysis activity"/>
    <property type="evidence" value="ECO:0007669"/>
    <property type="project" value="InterPro"/>
</dbReference>
<dbReference type="GO" id="GO:0005524">
    <property type="term" value="F:ATP binding"/>
    <property type="evidence" value="ECO:0007669"/>
    <property type="project" value="UniProtKB-KW"/>
</dbReference>
<evidence type="ECO:0000259" key="7">
    <source>
        <dbReference type="PROSITE" id="PS50893"/>
    </source>
</evidence>
<dbReference type="EMBL" id="CP016268">
    <property type="protein sequence ID" value="ANO51569.1"/>
    <property type="molecule type" value="Genomic_DNA"/>
</dbReference>
<evidence type="ECO:0000256" key="5">
    <source>
        <dbReference type="ARBA" id="ARBA00069073"/>
    </source>
</evidence>
<keyword evidence="1" id="KW-0677">Repeat</keyword>
<keyword evidence="3 8" id="KW-0067">ATP-binding</keyword>
<evidence type="ECO:0000256" key="6">
    <source>
        <dbReference type="SAM" id="MobiDB-lite"/>
    </source>
</evidence>
<dbReference type="PANTHER" id="PTHR19211">
    <property type="entry name" value="ATP-BINDING TRANSPORT PROTEIN-RELATED"/>
    <property type="match status" value="1"/>
</dbReference>
<dbReference type="Proteomes" id="UP000092695">
    <property type="component" value="Chromosome"/>
</dbReference>
<dbReference type="SMART" id="SM00382">
    <property type="entry name" value="AAA"/>
    <property type="match status" value="2"/>
</dbReference>
<dbReference type="SUPFAM" id="SSF52540">
    <property type="entry name" value="P-loop containing nucleoside triphosphate hydrolases"/>
    <property type="match status" value="2"/>
</dbReference>
<feature type="region of interest" description="Disordered" evidence="6">
    <location>
        <begin position="521"/>
        <end position="561"/>
    </location>
</feature>
<feature type="domain" description="ABC transporter" evidence="7">
    <location>
        <begin position="2"/>
        <end position="246"/>
    </location>
</feature>
<protein>
    <recommendedName>
        <fullName evidence="5">Probable ATP-binding protein YheS</fullName>
    </recommendedName>
</protein>
<dbReference type="KEGG" id="woc:BA177_10455"/>
<accession>A0A193LGS9</accession>
<dbReference type="PANTHER" id="PTHR19211:SF14">
    <property type="entry name" value="ATP-BINDING CASSETTE SUB-FAMILY F MEMBER 1"/>
    <property type="match status" value="1"/>
</dbReference>
<dbReference type="InterPro" id="IPR050611">
    <property type="entry name" value="ABCF"/>
</dbReference>
<dbReference type="PROSITE" id="PS00211">
    <property type="entry name" value="ABC_TRANSPORTER_1"/>
    <property type="match status" value="2"/>
</dbReference>
<dbReference type="InterPro" id="IPR003439">
    <property type="entry name" value="ABC_transporter-like_ATP-bd"/>
</dbReference>
<dbReference type="RefSeq" id="WP_068616035.1">
    <property type="nucleotide sequence ID" value="NZ_CP016268.1"/>
</dbReference>
<dbReference type="InterPro" id="IPR017871">
    <property type="entry name" value="ABC_transporter-like_CS"/>
</dbReference>
<dbReference type="FunFam" id="3.40.50.300:FF:000011">
    <property type="entry name" value="Putative ABC transporter ATP-binding component"/>
    <property type="match status" value="1"/>
</dbReference>
<dbReference type="InterPro" id="IPR027417">
    <property type="entry name" value="P-loop_NTPase"/>
</dbReference>
<keyword evidence="2" id="KW-0547">Nucleotide-binding</keyword>
<dbReference type="InterPro" id="IPR032781">
    <property type="entry name" value="ABC_tran_Xtn"/>
</dbReference>
<gene>
    <name evidence="8" type="ORF">BA177_10455</name>
</gene>
<comment type="similarity">
    <text evidence="4">Belongs to the ABC transporter superfamily. ABCF family. YheS subfamily.</text>
</comment>
<organism evidence="8 9">
    <name type="scientific">Woeseia oceani</name>
    <dbReference type="NCBI Taxonomy" id="1548547"/>
    <lineage>
        <taxon>Bacteria</taxon>
        <taxon>Pseudomonadati</taxon>
        <taxon>Pseudomonadota</taxon>
        <taxon>Gammaproteobacteria</taxon>
        <taxon>Woeseiales</taxon>
        <taxon>Woeseiaceae</taxon>
        <taxon>Woeseia</taxon>
    </lineage>
</organism>
<dbReference type="Pfam" id="PF12848">
    <property type="entry name" value="ABC_tran_Xtn"/>
    <property type="match status" value="1"/>
</dbReference>
<feature type="compositionally biased region" description="Low complexity" evidence="6">
    <location>
        <begin position="528"/>
        <end position="539"/>
    </location>
</feature>
<proteinExistence type="inferred from homology"/>
<dbReference type="Gene3D" id="3.40.50.300">
    <property type="entry name" value="P-loop containing nucleotide triphosphate hydrolases"/>
    <property type="match status" value="2"/>
</dbReference>
<evidence type="ECO:0000256" key="2">
    <source>
        <dbReference type="ARBA" id="ARBA00022741"/>
    </source>
</evidence>
<feature type="compositionally biased region" description="Basic and acidic residues" evidence="6">
    <location>
        <begin position="540"/>
        <end position="554"/>
    </location>
</feature>
<dbReference type="FunFam" id="3.40.50.300:FF:002053">
    <property type="entry name" value="ABC transporter ATP-binding protein"/>
    <property type="match status" value="1"/>
</dbReference>
<sequence>MLQFTHLALRRGVRLLLEDTSLQIHPGHKVGLTGANGSGKSSLFSLILGEFGPDSGSVSVPSDWVIAHVAQQTPHDVRPAIEYVLDGDAELREVERLIAATDGEKDGEKLALLHGRLENIDGYSARARAGRLLHGLGFGVGEELRAVNEFSGGWRVRLNLARALMCRSSLLLLDEPTNHLDLDAVIWLEGWLREYQGTLLLISHDRDFLDSVVEHVVHIEHGNALLYKGNYTAFERVRAERLALQQSQYEKQQREIAHMRSFVDRFRAKASKARQAQSRLKALERMDMIAAAHVDSPFHFKLLPPEKNPKPLLTLEQVAAGYGATRVLQGVRLTLRPGDRVGLLGKNGAGKSTLIKLMAGMIKAQGGEVVAARDLKIGYFAQHQIEQLRPDSSPLEHLQLLNPKARESELRNWLGGFGFTGDTVFMNTAPFSGGEKSRLALALLAYQRPNLLLLDEPTNHLDLEMRQALATALQDFDGAMVIVSHDRHLLRVATDTLLLVHSGRVEDFDGSLDDYPEWLAQQQRDGNSKASNNSAQQSAAERKAQKQRDAEKRQLLSPLRNRMQKYERQLEDLQVQKERIEKALSDSALYERQNKATLDSLLHEQATNSQALEDTELNWLRVCDELEQLQNQ</sequence>
<dbReference type="STRING" id="1548547.BA177_10455"/>
<dbReference type="InterPro" id="IPR003593">
    <property type="entry name" value="AAA+_ATPase"/>
</dbReference>
<evidence type="ECO:0000313" key="8">
    <source>
        <dbReference type="EMBL" id="ANO51569.1"/>
    </source>
</evidence>
<dbReference type="Pfam" id="PF00005">
    <property type="entry name" value="ABC_tran"/>
    <property type="match status" value="2"/>
</dbReference>
<name>A0A193LGS9_9GAMM</name>
<reference evidence="8 9" key="1">
    <citation type="submission" date="2016-06" db="EMBL/GenBank/DDBJ databases">
        <title>Complete genome sequence of a deep-branching marine Gamma Proteobacterium Woeseia oceani type strain XK5.</title>
        <authorList>
            <person name="Mu D."/>
            <person name="Du Z."/>
        </authorList>
    </citation>
    <scope>NUCLEOTIDE SEQUENCE [LARGE SCALE GENOMIC DNA]</scope>
    <source>
        <strain evidence="8 9">XK5</strain>
    </source>
</reference>
<keyword evidence="9" id="KW-1185">Reference proteome</keyword>
<dbReference type="PROSITE" id="PS50893">
    <property type="entry name" value="ABC_TRANSPORTER_2"/>
    <property type="match status" value="2"/>
</dbReference>